<dbReference type="InterPro" id="IPR012337">
    <property type="entry name" value="RNaseH-like_sf"/>
</dbReference>
<gene>
    <name evidence="2" type="ORF">GCM10010302_75460</name>
</gene>
<feature type="compositionally biased region" description="Basic and acidic residues" evidence="1">
    <location>
        <begin position="120"/>
        <end position="131"/>
    </location>
</feature>
<evidence type="ECO:0000256" key="1">
    <source>
        <dbReference type="SAM" id="MobiDB-lite"/>
    </source>
</evidence>
<protein>
    <recommendedName>
        <fullName evidence="4">Transposase IS4-like domain-containing protein</fullName>
    </recommendedName>
</protein>
<accession>A0ABP3FW68</accession>
<reference evidence="3" key="1">
    <citation type="journal article" date="2019" name="Int. J. Syst. Evol. Microbiol.">
        <title>The Global Catalogue of Microorganisms (GCM) 10K type strain sequencing project: providing services to taxonomists for standard genome sequencing and annotation.</title>
        <authorList>
            <consortium name="The Broad Institute Genomics Platform"/>
            <consortium name="The Broad Institute Genome Sequencing Center for Infectious Disease"/>
            <person name="Wu L."/>
            <person name="Ma J."/>
        </authorList>
    </citation>
    <scope>NUCLEOTIDE SEQUENCE [LARGE SCALE GENOMIC DNA]</scope>
    <source>
        <strain evidence="3">JCM 4505</strain>
    </source>
</reference>
<dbReference type="SUPFAM" id="SSF53098">
    <property type="entry name" value="Ribonuclease H-like"/>
    <property type="match status" value="1"/>
</dbReference>
<dbReference type="EMBL" id="BAAABV010000038">
    <property type="protein sequence ID" value="GAA0325270.1"/>
    <property type="molecule type" value="Genomic_DNA"/>
</dbReference>
<dbReference type="RefSeq" id="WP_344170166.1">
    <property type="nucleotide sequence ID" value="NZ_BAAABV010000038.1"/>
</dbReference>
<dbReference type="Proteomes" id="UP001501867">
    <property type="component" value="Unassembled WGS sequence"/>
</dbReference>
<feature type="region of interest" description="Disordered" evidence="1">
    <location>
        <begin position="112"/>
        <end position="157"/>
    </location>
</feature>
<evidence type="ECO:0008006" key="4">
    <source>
        <dbReference type="Google" id="ProtNLM"/>
    </source>
</evidence>
<sequence>MAIDGTTLQAADTKANEAGLGRLRTKGGKGPTGYPLTRVMVLVESGTHVVCDAAVDSYRFKEHILAERLAGSLRPGMLVLADRGLPGAHVWQCLAATGADVLWRIPGIWKLPETAPPGGPRERLVDLHGEGWQRPQRPPAPGHPGSRGRVQPGHPRS</sequence>
<keyword evidence="3" id="KW-1185">Reference proteome</keyword>
<name>A0ABP3FW68_9ACTN</name>
<organism evidence="2 3">
    <name type="scientific">Streptomyces polychromogenes</name>
    <dbReference type="NCBI Taxonomy" id="67342"/>
    <lineage>
        <taxon>Bacteria</taxon>
        <taxon>Bacillati</taxon>
        <taxon>Actinomycetota</taxon>
        <taxon>Actinomycetes</taxon>
        <taxon>Kitasatosporales</taxon>
        <taxon>Streptomycetaceae</taxon>
        <taxon>Streptomyces</taxon>
    </lineage>
</organism>
<evidence type="ECO:0000313" key="3">
    <source>
        <dbReference type="Proteomes" id="UP001501867"/>
    </source>
</evidence>
<comment type="caution">
    <text evidence="2">The sequence shown here is derived from an EMBL/GenBank/DDBJ whole genome shotgun (WGS) entry which is preliminary data.</text>
</comment>
<evidence type="ECO:0000313" key="2">
    <source>
        <dbReference type="EMBL" id="GAA0325270.1"/>
    </source>
</evidence>
<proteinExistence type="predicted"/>